<evidence type="ECO:0000313" key="2">
    <source>
        <dbReference type="Proteomes" id="UP000604046"/>
    </source>
</evidence>
<comment type="caution">
    <text evidence="1">The sequence shown here is derived from an EMBL/GenBank/DDBJ whole genome shotgun (WGS) entry which is preliminary data.</text>
</comment>
<dbReference type="EMBL" id="CAJNDS010002222">
    <property type="protein sequence ID" value="CAE7380074.1"/>
    <property type="molecule type" value="Genomic_DNA"/>
</dbReference>
<dbReference type="Proteomes" id="UP000604046">
    <property type="component" value="Unassembled WGS sequence"/>
</dbReference>
<name>A0A812Q6E2_9DINO</name>
<protein>
    <submittedName>
        <fullName evidence="1">PHOT2 protein</fullName>
    </submittedName>
</protein>
<dbReference type="AlphaFoldDB" id="A0A812Q6E2"/>
<reference evidence="1" key="1">
    <citation type="submission" date="2021-02" db="EMBL/GenBank/DDBJ databases">
        <authorList>
            <person name="Dougan E. K."/>
            <person name="Rhodes N."/>
            <person name="Thang M."/>
            <person name="Chan C."/>
        </authorList>
    </citation>
    <scope>NUCLEOTIDE SEQUENCE</scope>
</reference>
<keyword evidence="2" id="KW-1185">Reference proteome</keyword>
<gene>
    <name evidence="1" type="primary">PHOT2</name>
    <name evidence="1" type="ORF">SNAT2548_LOCUS20749</name>
</gene>
<sequence>MRRHAKDFCEAIRAGKQFRIPDREREDWMPPGRPTDELFCFQRNARKDCGKGP</sequence>
<organism evidence="1 2">
    <name type="scientific">Symbiodinium natans</name>
    <dbReference type="NCBI Taxonomy" id="878477"/>
    <lineage>
        <taxon>Eukaryota</taxon>
        <taxon>Sar</taxon>
        <taxon>Alveolata</taxon>
        <taxon>Dinophyceae</taxon>
        <taxon>Suessiales</taxon>
        <taxon>Symbiodiniaceae</taxon>
        <taxon>Symbiodinium</taxon>
    </lineage>
</organism>
<proteinExistence type="predicted"/>
<accession>A0A812Q6E2</accession>
<evidence type="ECO:0000313" key="1">
    <source>
        <dbReference type="EMBL" id="CAE7380074.1"/>
    </source>
</evidence>